<evidence type="ECO:0000259" key="5">
    <source>
        <dbReference type="Pfam" id="PF01073"/>
    </source>
</evidence>
<dbReference type="InterPro" id="IPR002225">
    <property type="entry name" value="3Beta_OHSteriod_DH/Estase"/>
</dbReference>
<organism evidence="6 7">
    <name type="scientific">Punica granatum</name>
    <name type="common">Pomegranate</name>
    <dbReference type="NCBI Taxonomy" id="22663"/>
    <lineage>
        <taxon>Eukaryota</taxon>
        <taxon>Viridiplantae</taxon>
        <taxon>Streptophyta</taxon>
        <taxon>Embryophyta</taxon>
        <taxon>Tracheophyta</taxon>
        <taxon>Spermatophyta</taxon>
        <taxon>Magnoliopsida</taxon>
        <taxon>eudicotyledons</taxon>
        <taxon>Gunneridae</taxon>
        <taxon>Pentapetalae</taxon>
        <taxon>rosids</taxon>
        <taxon>malvids</taxon>
        <taxon>Myrtales</taxon>
        <taxon>Lythraceae</taxon>
        <taxon>Punica</taxon>
    </lineage>
</organism>
<dbReference type="SUPFAM" id="SSF51735">
    <property type="entry name" value="NAD(P)-binding Rossmann-fold domains"/>
    <property type="match status" value="1"/>
</dbReference>
<keyword evidence="1" id="KW-0521">NADP</keyword>
<dbReference type="PANTHER" id="PTHR10366">
    <property type="entry name" value="NAD DEPENDENT EPIMERASE/DEHYDRATASE"/>
    <property type="match status" value="1"/>
</dbReference>
<evidence type="ECO:0000256" key="2">
    <source>
        <dbReference type="ARBA" id="ARBA00023002"/>
    </source>
</evidence>
<evidence type="ECO:0000313" key="7">
    <source>
        <dbReference type="Proteomes" id="UP000197138"/>
    </source>
</evidence>
<evidence type="ECO:0000313" key="6">
    <source>
        <dbReference type="EMBL" id="OWM85995.1"/>
    </source>
</evidence>
<comment type="similarity">
    <text evidence="3">Belongs to the NAD(P)-dependent epimerase/dehydratase family. Dihydroflavonol-4-reductase subfamily.</text>
</comment>
<dbReference type="CDD" id="cd08958">
    <property type="entry name" value="FR_SDR_e"/>
    <property type="match status" value="1"/>
</dbReference>
<dbReference type="GO" id="GO:0006694">
    <property type="term" value="P:steroid biosynthetic process"/>
    <property type="evidence" value="ECO:0007669"/>
    <property type="project" value="InterPro"/>
</dbReference>
<proteinExistence type="inferred from homology"/>
<evidence type="ECO:0000256" key="1">
    <source>
        <dbReference type="ARBA" id="ARBA00022857"/>
    </source>
</evidence>
<reference evidence="7" key="1">
    <citation type="journal article" date="2017" name="Plant J.">
        <title>The pomegranate (Punica granatum L.) genome and the genomics of punicalagin biosynthesis.</title>
        <authorList>
            <person name="Qin G."/>
            <person name="Xu C."/>
            <person name="Ming R."/>
            <person name="Tang H."/>
            <person name="Guyot R."/>
            <person name="Kramer E.M."/>
            <person name="Hu Y."/>
            <person name="Yi X."/>
            <person name="Qi Y."/>
            <person name="Xu X."/>
            <person name="Gao Z."/>
            <person name="Pan H."/>
            <person name="Jian J."/>
            <person name="Tian Y."/>
            <person name="Yue Z."/>
            <person name="Xu Y."/>
        </authorList>
    </citation>
    <scope>NUCLEOTIDE SEQUENCE [LARGE SCALE GENOMIC DNA]</scope>
    <source>
        <strain evidence="7">cv. Dabenzi</strain>
    </source>
</reference>
<accession>A0A218XL56</accession>
<dbReference type="Gene3D" id="3.40.50.720">
    <property type="entry name" value="NAD(P)-binding Rossmann-like Domain"/>
    <property type="match status" value="1"/>
</dbReference>
<keyword evidence="2 4" id="KW-0560">Oxidoreductase</keyword>
<dbReference type="Pfam" id="PF01073">
    <property type="entry name" value="3Beta_HSD"/>
    <property type="match status" value="1"/>
</dbReference>
<sequence>MEMEMEMEKKRVCVTGAGGFVASWVVKLLLSNGYIVHGTVRKLGDQKYAHLNKLERAPANLKLFKADLLDYDSLRLAIAGCAGVIHVACPVPASALTNPEARSHETTRIFSFCNSFSCLSPQVEMLEPAIKGTLNVLKACSEAKVKRTVYISSIAAVMMNPKWPKDRVMDETCWSDKEYCRATEIWYYLAKTEAERAAFEYGKQHQLDVVAVNPGYVFGPVLQPTLNTSSLLLVNFLKGIYIQTEPGEADSVPNMCWNIVDVRDVAAAVLLAYEESKAEGRYICVAENIMTDYLVKKLRNLYPDLSYSENFIESKYAYRLSSEKLQKLGWTHRLLEETLLDSIESYREVAVLD</sequence>
<dbReference type="InterPro" id="IPR036291">
    <property type="entry name" value="NAD(P)-bd_dom_sf"/>
</dbReference>
<comment type="similarity">
    <text evidence="4">Belongs to the 3-beta-HSD family.</text>
</comment>
<evidence type="ECO:0000256" key="4">
    <source>
        <dbReference type="RuleBase" id="RU004475"/>
    </source>
</evidence>
<protein>
    <recommendedName>
        <fullName evidence="5">3-beta hydroxysteroid dehydrogenase/isomerase domain-containing protein</fullName>
    </recommendedName>
</protein>
<comment type="caution">
    <text evidence="6">The sequence shown here is derived from an EMBL/GenBank/DDBJ whole genome shotgun (WGS) entry which is preliminary data.</text>
</comment>
<gene>
    <name evidence="6" type="ORF">CDL15_Pgr012245</name>
</gene>
<dbReference type="AlphaFoldDB" id="A0A218XL56"/>
<name>A0A218XL56_PUNGR</name>
<dbReference type="GO" id="GO:0016616">
    <property type="term" value="F:oxidoreductase activity, acting on the CH-OH group of donors, NAD or NADP as acceptor"/>
    <property type="evidence" value="ECO:0007669"/>
    <property type="project" value="InterPro"/>
</dbReference>
<feature type="domain" description="3-beta hydroxysteroid dehydrogenase/isomerase" evidence="5">
    <location>
        <begin position="14"/>
        <end position="273"/>
    </location>
</feature>
<dbReference type="PANTHER" id="PTHR10366:SF776">
    <property type="entry name" value="NAD(P)-BINDING ROSSMANN-FOLD SUPERFAMILY PROTEIN"/>
    <property type="match status" value="1"/>
</dbReference>
<dbReference type="EMBL" id="MTKT01001111">
    <property type="protein sequence ID" value="OWM85995.1"/>
    <property type="molecule type" value="Genomic_DNA"/>
</dbReference>
<evidence type="ECO:0000256" key="3">
    <source>
        <dbReference type="ARBA" id="ARBA00023445"/>
    </source>
</evidence>
<dbReference type="Proteomes" id="UP000197138">
    <property type="component" value="Unassembled WGS sequence"/>
</dbReference>
<dbReference type="FunFam" id="3.40.50.720:FF:000085">
    <property type="entry name" value="Dihydroflavonol reductase"/>
    <property type="match status" value="1"/>
</dbReference>
<dbReference type="InterPro" id="IPR050425">
    <property type="entry name" value="NAD(P)_dehydrat-like"/>
</dbReference>